<evidence type="ECO:0000256" key="1">
    <source>
        <dbReference type="SAM" id="SignalP"/>
    </source>
</evidence>
<keyword evidence="3" id="KW-1185">Reference proteome</keyword>
<dbReference type="RefSeq" id="XP_040788706.1">
    <property type="nucleotide sequence ID" value="XM_040933484.1"/>
</dbReference>
<dbReference type="Proteomes" id="UP000800039">
    <property type="component" value="Unassembled WGS sequence"/>
</dbReference>
<dbReference type="InterPro" id="IPR011050">
    <property type="entry name" value="Pectin_lyase_fold/virulence"/>
</dbReference>
<evidence type="ECO:0000313" key="3">
    <source>
        <dbReference type="Proteomes" id="UP000800039"/>
    </source>
</evidence>
<dbReference type="SUPFAM" id="SSF51126">
    <property type="entry name" value="Pectin lyase-like"/>
    <property type="match status" value="1"/>
</dbReference>
<organism evidence="2 3">
    <name type="scientific">Cucurbitaria berberidis CBS 394.84</name>
    <dbReference type="NCBI Taxonomy" id="1168544"/>
    <lineage>
        <taxon>Eukaryota</taxon>
        <taxon>Fungi</taxon>
        <taxon>Dikarya</taxon>
        <taxon>Ascomycota</taxon>
        <taxon>Pezizomycotina</taxon>
        <taxon>Dothideomycetes</taxon>
        <taxon>Pleosporomycetidae</taxon>
        <taxon>Pleosporales</taxon>
        <taxon>Pleosporineae</taxon>
        <taxon>Cucurbitariaceae</taxon>
        <taxon>Cucurbitaria</taxon>
    </lineage>
</organism>
<feature type="chain" id="PRO_5040170383" description="Parallel beta-helix repeat protein" evidence="1">
    <location>
        <begin position="20"/>
        <end position="355"/>
    </location>
</feature>
<accession>A0A9P4L984</accession>
<name>A0A9P4L984_9PLEO</name>
<dbReference type="OrthoDB" id="5576103at2759"/>
<gene>
    <name evidence="2" type="ORF">K460DRAFT_366965</name>
</gene>
<evidence type="ECO:0008006" key="4">
    <source>
        <dbReference type="Google" id="ProtNLM"/>
    </source>
</evidence>
<protein>
    <recommendedName>
        <fullName evidence="4">Parallel beta-helix repeat protein</fullName>
    </recommendedName>
</protein>
<comment type="caution">
    <text evidence="2">The sequence shown here is derived from an EMBL/GenBank/DDBJ whole genome shotgun (WGS) entry which is preliminary data.</text>
</comment>
<keyword evidence="1" id="KW-0732">Signal</keyword>
<dbReference type="InterPro" id="IPR012334">
    <property type="entry name" value="Pectin_lyas_fold"/>
</dbReference>
<dbReference type="EMBL" id="ML976616">
    <property type="protein sequence ID" value="KAF1846143.1"/>
    <property type="molecule type" value="Genomic_DNA"/>
</dbReference>
<proteinExistence type="predicted"/>
<dbReference type="Gene3D" id="2.160.20.10">
    <property type="entry name" value="Single-stranded right-handed beta-helix, Pectin lyase-like"/>
    <property type="match status" value="1"/>
</dbReference>
<sequence>MARFFLLAALLAPISSVYAQCGAGTPNAKVTGSGNSFTASRGSTNLYTGSDYRLAIQTAIDAITSGQRVSVIASGSIGASTLTIQSGKTFEACGTINVALKAGRGAIEVTNASGVKIPYLTMTGNPYFGLRFFGTKDLELGDITFDLSGGMGIRFDRDQAANTNVKMGTINCKRTGSHCVETWNINQLQIGSVIAKNVGECGLLLQKVTNAKVGLVDGDNVAKGNGYATLRFANQAGKLNGGYNTNIFIDRVKSRGGGRGIFCVSESGAAEIGTIDLANNGNNAILLENCYNVNIKGGTVNGGGQVRLAARSEFANSKDIAITLKVDGTDVVESPCTANKTKWKLTGTGKKTICT</sequence>
<dbReference type="GeneID" id="63850735"/>
<reference evidence="2" key="1">
    <citation type="submission" date="2020-01" db="EMBL/GenBank/DDBJ databases">
        <authorList>
            <consortium name="DOE Joint Genome Institute"/>
            <person name="Haridas S."/>
            <person name="Albert R."/>
            <person name="Binder M."/>
            <person name="Bloem J."/>
            <person name="Labutti K."/>
            <person name="Salamov A."/>
            <person name="Andreopoulos B."/>
            <person name="Baker S.E."/>
            <person name="Barry K."/>
            <person name="Bills G."/>
            <person name="Bluhm B.H."/>
            <person name="Cannon C."/>
            <person name="Castanera R."/>
            <person name="Culley D.E."/>
            <person name="Daum C."/>
            <person name="Ezra D."/>
            <person name="Gonzalez J.B."/>
            <person name="Henrissat B."/>
            <person name="Kuo A."/>
            <person name="Liang C."/>
            <person name="Lipzen A."/>
            <person name="Lutzoni F."/>
            <person name="Magnuson J."/>
            <person name="Mondo S."/>
            <person name="Nolan M."/>
            <person name="Ohm R."/>
            <person name="Pangilinan J."/>
            <person name="Park H.-J."/>
            <person name="Ramirez L."/>
            <person name="Alfaro M."/>
            <person name="Sun H."/>
            <person name="Tritt A."/>
            <person name="Yoshinaga Y."/>
            <person name="Zwiers L.-H."/>
            <person name="Turgeon B.G."/>
            <person name="Goodwin S.B."/>
            <person name="Spatafora J.W."/>
            <person name="Crous P.W."/>
            <person name="Grigoriev I.V."/>
        </authorList>
    </citation>
    <scope>NUCLEOTIDE SEQUENCE</scope>
    <source>
        <strain evidence="2">CBS 394.84</strain>
    </source>
</reference>
<feature type="signal peptide" evidence="1">
    <location>
        <begin position="1"/>
        <end position="19"/>
    </location>
</feature>
<evidence type="ECO:0000313" key="2">
    <source>
        <dbReference type="EMBL" id="KAF1846143.1"/>
    </source>
</evidence>
<dbReference type="AlphaFoldDB" id="A0A9P4L984"/>